<dbReference type="EMBL" id="LFQK01000028">
    <property type="protein sequence ID" value="KNH26073.1"/>
    <property type="molecule type" value="Genomic_DNA"/>
</dbReference>
<gene>
    <name evidence="4" type="ORF">ACS77_17010</name>
</gene>
<sequence>MVVAVMAAAPTLANAAEPAKSETMPMPMPSEQMDQSKITKQLGGMSMTGDVDYDFATNMRMHHQMAIEMAQTELKSGKNQEMLHMAKDIIAAQKKEIAVFDQWIKANKKP</sequence>
<dbReference type="Gene3D" id="1.20.1260.10">
    <property type="match status" value="1"/>
</dbReference>
<organism evidence="4 5">
    <name type="scientific">Pseudomonas syringae</name>
    <dbReference type="NCBI Taxonomy" id="317"/>
    <lineage>
        <taxon>Bacteria</taxon>
        <taxon>Pseudomonadati</taxon>
        <taxon>Pseudomonadota</taxon>
        <taxon>Gammaproteobacteria</taxon>
        <taxon>Pseudomonadales</taxon>
        <taxon>Pseudomonadaceae</taxon>
        <taxon>Pseudomonas</taxon>
    </lineage>
</organism>
<evidence type="ECO:0000259" key="3">
    <source>
        <dbReference type="Pfam" id="PF03713"/>
    </source>
</evidence>
<feature type="domain" description="DUF305" evidence="3">
    <location>
        <begin position="20"/>
        <end position="103"/>
    </location>
</feature>
<dbReference type="Proteomes" id="UP000036955">
    <property type="component" value="Unassembled WGS sequence"/>
</dbReference>
<accession>A0A0L1MC17</accession>
<comment type="caution">
    <text evidence="4">The sequence shown here is derived from an EMBL/GenBank/DDBJ whole genome shotgun (WGS) entry which is preliminary data.</text>
</comment>
<protein>
    <recommendedName>
        <fullName evidence="3">DUF305 domain-containing protein</fullName>
    </recommendedName>
</protein>
<evidence type="ECO:0000313" key="5">
    <source>
        <dbReference type="Proteomes" id="UP000036955"/>
    </source>
</evidence>
<keyword evidence="2" id="KW-0732">Signal</keyword>
<evidence type="ECO:0000256" key="2">
    <source>
        <dbReference type="SAM" id="SignalP"/>
    </source>
</evidence>
<reference evidence="4 5" key="1">
    <citation type="submission" date="2015-06" db="EMBL/GenBank/DDBJ databases">
        <authorList>
            <person name="Hoefler B.C."/>
            <person name="Straight P.D."/>
        </authorList>
    </citation>
    <scope>NUCLEOTIDE SEQUENCE [LARGE SCALE GENOMIC DNA]</scope>
    <source>
        <strain evidence="4 5">Riq4</strain>
    </source>
</reference>
<proteinExistence type="predicted"/>
<dbReference type="Pfam" id="PF03713">
    <property type="entry name" value="DUF305"/>
    <property type="match status" value="1"/>
</dbReference>
<dbReference type="InterPro" id="IPR012347">
    <property type="entry name" value="Ferritin-like"/>
</dbReference>
<feature type="chain" id="PRO_5013198336" description="DUF305 domain-containing protein" evidence="2">
    <location>
        <begin position="16"/>
        <end position="110"/>
    </location>
</feature>
<dbReference type="AlphaFoldDB" id="A0A0L1MC17"/>
<dbReference type="PANTHER" id="PTHR36933">
    <property type="entry name" value="SLL0788 PROTEIN"/>
    <property type="match status" value="1"/>
</dbReference>
<evidence type="ECO:0000256" key="1">
    <source>
        <dbReference type="SAM" id="MobiDB-lite"/>
    </source>
</evidence>
<name>A0A0L1MC17_PSESX</name>
<evidence type="ECO:0000313" key="4">
    <source>
        <dbReference type="EMBL" id="KNH26073.1"/>
    </source>
</evidence>
<feature type="signal peptide" evidence="2">
    <location>
        <begin position="1"/>
        <end position="15"/>
    </location>
</feature>
<dbReference type="OrthoDB" id="8603558at2"/>
<dbReference type="PANTHER" id="PTHR36933:SF1">
    <property type="entry name" value="SLL0788 PROTEIN"/>
    <property type="match status" value="1"/>
</dbReference>
<feature type="region of interest" description="Disordered" evidence="1">
    <location>
        <begin position="14"/>
        <end position="35"/>
    </location>
</feature>
<dbReference type="InterPro" id="IPR005183">
    <property type="entry name" value="DUF305_CopM-like"/>
</dbReference>
<dbReference type="PATRIC" id="fig|317.197.peg.2777"/>